<sequence length="234" mass="24508">MAQGTFTNAWISATAKILFRGATPPSVDKFYVGLANTSSLSRASTIANFVSNELTDDGYARAQLTLSGDGSYNSSANRHELPIATTIFTAGATSWQFQTAFLLADAHPVASNAFTSESVNAATDRITIADHPWVSGDRLIFTADELATLPTGINAGTIYQVLSPATNDFAIATVGSSTPVNFQNTGSGAFHARSANGIVSIFAIEGSPITILPSRSYSYQIPIALLNTGFVSGN</sequence>
<dbReference type="OrthoDB" id="487178at2"/>
<evidence type="ECO:0000313" key="2">
    <source>
        <dbReference type="Proteomes" id="UP000232003"/>
    </source>
</evidence>
<reference evidence="1 2" key="1">
    <citation type="submission" date="2017-11" db="EMBL/GenBank/DDBJ databases">
        <title>Complete genome of a free-living desiccation-tolerant cyanobacterium and its photosynthetic adaptation to extreme terrestrial habitat.</title>
        <authorList>
            <person name="Shang J."/>
        </authorList>
    </citation>
    <scope>NUCLEOTIDE SEQUENCE [LARGE SCALE GENOMIC DNA]</scope>
    <source>
        <strain evidence="1 2">CCNUN1</strain>
    </source>
</reference>
<accession>A0A2K8SMU4</accession>
<dbReference type="Proteomes" id="UP000232003">
    <property type="component" value="Chromosome"/>
</dbReference>
<protein>
    <submittedName>
        <fullName evidence="1">Uncharacterized protein</fullName>
    </submittedName>
</protein>
<dbReference type="RefSeq" id="WP_100898163.1">
    <property type="nucleotide sequence ID" value="NZ_CAWNNC010000001.1"/>
</dbReference>
<name>A0A2K8SMU4_9NOSO</name>
<dbReference type="EMBL" id="CP024785">
    <property type="protein sequence ID" value="AUB36155.1"/>
    <property type="molecule type" value="Genomic_DNA"/>
</dbReference>
<evidence type="ECO:0000313" key="1">
    <source>
        <dbReference type="EMBL" id="AUB36155.1"/>
    </source>
</evidence>
<dbReference type="KEGG" id="nfl:COO91_02056"/>
<dbReference type="AlphaFoldDB" id="A0A2K8SMU4"/>
<keyword evidence="2" id="KW-1185">Reference proteome</keyword>
<gene>
    <name evidence="1" type="ORF">COO91_02056</name>
</gene>
<organism evidence="1 2">
    <name type="scientific">Nostoc flagelliforme CCNUN1</name>
    <dbReference type="NCBI Taxonomy" id="2038116"/>
    <lineage>
        <taxon>Bacteria</taxon>
        <taxon>Bacillati</taxon>
        <taxon>Cyanobacteriota</taxon>
        <taxon>Cyanophyceae</taxon>
        <taxon>Nostocales</taxon>
        <taxon>Nostocaceae</taxon>
        <taxon>Nostoc</taxon>
    </lineage>
</organism>
<proteinExistence type="predicted"/>